<gene>
    <name evidence="2" type="ORF">BOTBODRAFT_105865</name>
</gene>
<evidence type="ECO:0000313" key="3">
    <source>
        <dbReference type="Proteomes" id="UP000027195"/>
    </source>
</evidence>
<keyword evidence="3" id="KW-1185">Reference proteome</keyword>
<dbReference type="EMBL" id="KL198024">
    <property type="protein sequence ID" value="KDQ17196.1"/>
    <property type="molecule type" value="Genomic_DNA"/>
</dbReference>
<reference evidence="3" key="1">
    <citation type="journal article" date="2014" name="Proc. Natl. Acad. Sci. U.S.A.">
        <title>Extensive sampling of basidiomycete genomes demonstrates inadequacy of the white-rot/brown-rot paradigm for wood decay fungi.</title>
        <authorList>
            <person name="Riley R."/>
            <person name="Salamov A.A."/>
            <person name="Brown D.W."/>
            <person name="Nagy L.G."/>
            <person name="Floudas D."/>
            <person name="Held B.W."/>
            <person name="Levasseur A."/>
            <person name="Lombard V."/>
            <person name="Morin E."/>
            <person name="Otillar R."/>
            <person name="Lindquist E.A."/>
            <person name="Sun H."/>
            <person name="LaButti K.M."/>
            <person name="Schmutz J."/>
            <person name="Jabbour D."/>
            <person name="Luo H."/>
            <person name="Baker S.E."/>
            <person name="Pisabarro A.G."/>
            <person name="Walton J.D."/>
            <person name="Blanchette R.A."/>
            <person name="Henrissat B."/>
            <person name="Martin F."/>
            <person name="Cullen D."/>
            <person name="Hibbett D.S."/>
            <person name="Grigoriev I.V."/>
        </authorList>
    </citation>
    <scope>NUCLEOTIDE SEQUENCE [LARGE SCALE GENOMIC DNA]</scope>
    <source>
        <strain evidence="3">FD-172 SS1</strain>
    </source>
</reference>
<organism evidence="2 3">
    <name type="scientific">Botryobasidium botryosum (strain FD-172 SS1)</name>
    <dbReference type="NCBI Taxonomy" id="930990"/>
    <lineage>
        <taxon>Eukaryota</taxon>
        <taxon>Fungi</taxon>
        <taxon>Dikarya</taxon>
        <taxon>Basidiomycota</taxon>
        <taxon>Agaricomycotina</taxon>
        <taxon>Agaricomycetes</taxon>
        <taxon>Cantharellales</taxon>
        <taxon>Botryobasidiaceae</taxon>
        <taxon>Botryobasidium</taxon>
    </lineage>
</organism>
<dbReference type="InParanoid" id="A0A067N078"/>
<dbReference type="GO" id="GO:0004672">
    <property type="term" value="F:protein kinase activity"/>
    <property type="evidence" value="ECO:0007669"/>
    <property type="project" value="InterPro"/>
</dbReference>
<dbReference type="SUPFAM" id="SSF56112">
    <property type="entry name" value="Protein kinase-like (PK-like)"/>
    <property type="match status" value="1"/>
</dbReference>
<dbReference type="InterPro" id="IPR040976">
    <property type="entry name" value="Pkinase_fungal"/>
</dbReference>
<accession>A0A067N078</accession>
<dbReference type="HOGENOM" id="CLU_069400_0_0_1"/>
<evidence type="ECO:0000313" key="2">
    <source>
        <dbReference type="EMBL" id="KDQ17196.1"/>
    </source>
</evidence>
<name>A0A067N078_BOTB1</name>
<dbReference type="InterPro" id="IPR011009">
    <property type="entry name" value="Kinase-like_dom_sf"/>
</dbReference>
<dbReference type="Gene3D" id="1.10.510.10">
    <property type="entry name" value="Transferase(Phosphotransferase) domain 1"/>
    <property type="match status" value="1"/>
</dbReference>
<dbReference type="InterPro" id="IPR000719">
    <property type="entry name" value="Prot_kinase_dom"/>
</dbReference>
<dbReference type="PANTHER" id="PTHR38248">
    <property type="entry name" value="FUNK1 6"/>
    <property type="match status" value="1"/>
</dbReference>
<proteinExistence type="predicted"/>
<dbReference type="GO" id="GO:0005524">
    <property type="term" value="F:ATP binding"/>
    <property type="evidence" value="ECO:0007669"/>
    <property type="project" value="InterPro"/>
</dbReference>
<dbReference type="PANTHER" id="PTHR38248:SF2">
    <property type="entry name" value="FUNK1 11"/>
    <property type="match status" value="1"/>
</dbReference>
<evidence type="ECO:0000259" key="1">
    <source>
        <dbReference type="PROSITE" id="PS50011"/>
    </source>
</evidence>
<dbReference type="Pfam" id="PF17667">
    <property type="entry name" value="Pkinase_fungal"/>
    <property type="match status" value="1"/>
</dbReference>
<feature type="domain" description="Protein kinase" evidence="1">
    <location>
        <begin position="1"/>
        <end position="251"/>
    </location>
</feature>
<sequence length="251" mass="28766">MADTSRIRIRGLLGLSKDNYRDSQVSRLLVVSRLFPITALDPEPFWLRFWECYDCHYLLWRLGARHRDISPNNLMYNSDSEGILIDWDLATIADTSDASLKTERTGTMPFMPLGLLADNGRHGELKHLYRHDSESFAWVLLWTLARFENGKQILNPPFEGWSKGGYVKCRQAKKDVADLAVVAPKSCPPQIWDVVRDFAEYWMSFNLILSICPVCYEAIDQEVYSRVQEVREGKSSIRTGIDDGLRAAGMQ</sequence>
<dbReference type="AlphaFoldDB" id="A0A067N078"/>
<dbReference type="PROSITE" id="PS50011">
    <property type="entry name" value="PROTEIN_KINASE_DOM"/>
    <property type="match status" value="1"/>
</dbReference>
<dbReference type="OrthoDB" id="5584477at2759"/>
<protein>
    <recommendedName>
        <fullName evidence="1">Protein kinase domain-containing protein</fullName>
    </recommendedName>
</protein>
<dbReference type="Proteomes" id="UP000027195">
    <property type="component" value="Unassembled WGS sequence"/>
</dbReference>